<dbReference type="AlphaFoldDB" id="A0A1C3WIH6"/>
<dbReference type="CDD" id="cd01949">
    <property type="entry name" value="GGDEF"/>
    <property type="match status" value="1"/>
</dbReference>
<feature type="transmembrane region" description="Helical" evidence="3">
    <location>
        <begin position="193"/>
        <end position="214"/>
    </location>
</feature>
<dbReference type="NCBIfam" id="TIGR00254">
    <property type="entry name" value="GGDEF"/>
    <property type="match status" value="1"/>
</dbReference>
<name>A0A1C3WIH6_9HYPH</name>
<dbReference type="InterPro" id="IPR050469">
    <property type="entry name" value="Diguanylate_Cyclase"/>
</dbReference>
<dbReference type="EC" id="2.7.7.65" evidence="1"/>
<feature type="transmembrane region" description="Helical" evidence="3">
    <location>
        <begin position="97"/>
        <end position="117"/>
    </location>
</feature>
<protein>
    <recommendedName>
        <fullName evidence="1">diguanylate cyclase</fullName>
        <ecNumber evidence="1">2.7.7.65</ecNumber>
    </recommendedName>
</protein>
<feature type="transmembrane region" description="Helical" evidence="3">
    <location>
        <begin position="63"/>
        <end position="85"/>
    </location>
</feature>
<dbReference type="EMBL" id="FMAF01000012">
    <property type="protein sequence ID" value="SCB39646.1"/>
    <property type="molecule type" value="Genomic_DNA"/>
</dbReference>
<evidence type="ECO:0000256" key="1">
    <source>
        <dbReference type="ARBA" id="ARBA00012528"/>
    </source>
</evidence>
<feature type="domain" description="GGDEF" evidence="4">
    <location>
        <begin position="252"/>
        <end position="384"/>
    </location>
</feature>
<accession>A0A1C3WIH6</accession>
<dbReference type="FunFam" id="3.30.70.270:FF:000001">
    <property type="entry name" value="Diguanylate cyclase domain protein"/>
    <property type="match status" value="1"/>
</dbReference>
<keyword evidence="3" id="KW-1133">Transmembrane helix</keyword>
<feature type="transmembrane region" description="Helical" evidence="3">
    <location>
        <begin position="154"/>
        <end position="173"/>
    </location>
</feature>
<feature type="transmembrane region" description="Helical" evidence="3">
    <location>
        <begin position="123"/>
        <end position="142"/>
    </location>
</feature>
<keyword evidence="3" id="KW-0812">Transmembrane</keyword>
<proteinExistence type="predicted"/>
<dbReference type="Proteomes" id="UP000199205">
    <property type="component" value="Unassembled WGS sequence"/>
</dbReference>
<keyword evidence="3" id="KW-0472">Membrane</keyword>
<feature type="transmembrane region" description="Helical" evidence="3">
    <location>
        <begin position="38"/>
        <end position="57"/>
    </location>
</feature>
<evidence type="ECO:0000256" key="3">
    <source>
        <dbReference type="SAM" id="Phobius"/>
    </source>
</evidence>
<dbReference type="PROSITE" id="PS50887">
    <property type="entry name" value="GGDEF"/>
    <property type="match status" value="1"/>
</dbReference>
<dbReference type="SMART" id="SM00267">
    <property type="entry name" value="GGDEF"/>
    <property type="match status" value="1"/>
</dbReference>
<dbReference type="InterPro" id="IPR043128">
    <property type="entry name" value="Rev_trsase/Diguanyl_cyclase"/>
</dbReference>
<evidence type="ECO:0000256" key="2">
    <source>
        <dbReference type="ARBA" id="ARBA00034247"/>
    </source>
</evidence>
<comment type="catalytic activity">
    <reaction evidence="2">
        <text>2 GTP = 3',3'-c-di-GMP + 2 diphosphate</text>
        <dbReference type="Rhea" id="RHEA:24898"/>
        <dbReference type="ChEBI" id="CHEBI:33019"/>
        <dbReference type="ChEBI" id="CHEBI:37565"/>
        <dbReference type="ChEBI" id="CHEBI:58805"/>
        <dbReference type="EC" id="2.7.7.65"/>
    </reaction>
</comment>
<dbReference type="GO" id="GO:0052621">
    <property type="term" value="F:diguanylate cyclase activity"/>
    <property type="evidence" value="ECO:0007669"/>
    <property type="project" value="UniProtKB-EC"/>
</dbReference>
<evidence type="ECO:0000259" key="4">
    <source>
        <dbReference type="PROSITE" id="PS50887"/>
    </source>
</evidence>
<evidence type="ECO:0000313" key="5">
    <source>
        <dbReference type="EMBL" id="SCB39646.1"/>
    </source>
</evidence>
<sequence length="411" mass="44505">MIQPQPPIAVSLIAPGIFLVFAFVYCGAWFVERRRHYLLLLALACMLFCIGALVQVLHLPEEIYANAVLSSMFYTAAVIAAAEGIVRRSSKRLSLPVDLAIMVAVTGLVVYFCYLSPNLLARIYIQNFGYGAILTVASLLIIPRPGTRPVDRALFWIMFVFGVQFIPRTVLTIGPNAVFSAKTFGQSPFWQALQVSLVVMGAVLAFAILAAAFSDLLDDLRRERDTDALTGVLNRGGFESRSNAVVGRASLGRASLILCDLDHFKSINDAYGHQAGDEVIRRFGAVLSGELRWSDLAGRIGGEEFAILMPDVSESDAAAVAERVRAQIEEQSFGEFGLARRVTASFGVVERRAGERLQDLIARADQLLYSAKSAGRNRVARTATAAAAAQCDTPAVSDAPARSCHSDVILS</sequence>
<dbReference type="Pfam" id="PF00990">
    <property type="entry name" value="GGDEF"/>
    <property type="match status" value="1"/>
</dbReference>
<dbReference type="SUPFAM" id="SSF55073">
    <property type="entry name" value="Nucleotide cyclase"/>
    <property type="match status" value="1"/>
</dbReference>
<dbReference type="InterPro" id="IPR000160">
    <property type="entry name" value="GGDEF_dom"/>
</dbReference>
<organism evidence="5 6">
    <name type="scientific">Rhizobium lusitanum</name>
    <dbReference type="NCBI Taxonomy" id="293958"/>
    <lineage>
        <taxon>Bacteria</taxon>
        <taxon>Pseudomonadati</taxon>
        <taxon>Pseudomonadota</taxon>
        <taxon>Alphaproteobacteria</taxon>
        <taxon>Hyphomicrobiales</taxon>
        <taxon>Rhizobiaceae</taxon>
        <taxon>Rhizobium/Agrobacterium group</taxon>
        <taxon>Rhizobium</taxon>
    </lineage>
</organism>
<dbReference type="Gene3D" id="3.30.70.270">
    <property type="match status" value="1"/>
</dbReference>
<gene>
    <name evidence="5" type="ORF">GA0061101_11234</name>
</gene>
<dbReference type="OrthoDB" id="9812260at2"/>
<feature type="transmembrane region" description="Helical" evidence="3">
    <location>
        <begin position="12"/>
        <end position="31"/>
    </location>
</feature>
<dbReference type="InterPro" id="IPR029787">
    <property type="entry name" value="Nucleotide_cyclase"/>
</dbReference>
<dbReference type="PANTHER" id="PTHR45138">
    <property type="entry name" value="REGULATORY COMPONENTS OF SENSORY TRANSDUCTION SYSTEM"/>
    <property type="match status" value="1"/>
</dbReference>
<dbReference type="PANTHER" id="PTHR45138:SF9">
    <property type="entry name" value="DIGUANYLATE CYCLASE DGCM-RELATED"/>
    <property type="match status" value="1"/>
</dbReference>
<reference evidence="6" key="1">
    <citation type="submission" date="2016-08" db="EMBL/GenBank/DDBJ databases">
        <authorList>
            <person name="Varghese N."/>
            <person name="Submissions Spin"/>
        </authorList>
    </citation>
    <scope>NUCLEOTIDE SEQUENCE [LARGE SCALE GENOMIC DNA]</scope>
    <source>
        <strain evidence="6">P1-7</strain>
    </source>
</reference>
<evidence type="ECO:0000313" key="6">
    <source>
        <dbReference type="Proteomes" id="UP000199205"/>
    </source>
</evidence>